<sequence>MGVMSEAFSVADAAELAERDAAILDFEDRWFTSAVPKDQAIMEHFSLSSARYYQRLNQLIDTPEALAYKPLLVKRLRRMRTQRQAARSARRLHS</sequence>
<evidence type="ECO:0000313" key="2">
    <source>
        <dbReference type="Proteomes" id="UP000184512"/>
    </source>
</evidence>
<protein>
    <recommendedName>
        <fullName evidence="3">DUF3263 domain-containing protein</fullName>
    </recommendedName>
</protein>
<dbReference type="Pfam" id="PF11662">
    <property type="entry name" value="DUF3263"/>
    <property type="match status" value="1"/>
</dbReference>
<dbReference type="Proteomes" id="UP000184512">
    <property type="component" value="Unassembled WGS sequence"/>
</dbReference>
<accession>A0A1M6A3L4</accession>
<organism evidence="1 2">
    <name type="scientific">Tessaracoccus bendigoensis DSM 12906</name>
    <dbReference type="NCBI Taxonomy" id="1123357"/>
    <lineage>
        <taxon>Bacteria</taxon>
        <taxon>Bacillati</taxon>
        <taxon>Actinomycetota</taxon>
        <taxon>Actinomycetes</taxon>
        <taxon>Propionibacteriales</taxon>
        <taxon>Propionibacteriaceae</taxon>
        <taxon>Tessaracoccus</taxon>
    </lineage>
</organism>
<keyword evidence="2" id="KW-1185">Reference proteome</keyword>
<name>A0A1M6A3L4_9ACTN</name>
<gene>
    <name evidence="1" type="ORF">SAMN02745244_00081</name>
</gene>
<evidence type="ECO:0008006" key="3">
    <source>
        <dbReference type="Google" id="ProtNLM"/>
    </source>
</evidence>
<proteinExistence type="predicted"/>
<dbReference type="EMBL" id="FQZG01000003">
    <property type="protein sequence ID" value="SHI31025.1"/>
    <property type="molecule type" value="Genomic_DNA"/>
</dbReference>
<reference evidence="1 2" key="1">
    <citation type="submission" date="2016-11" db="EMBL/GenBank/DDBJ databases">
        <authorList>
            <person name="Jaros S."/>
            <person name="Januszkiewicz K."/>
            <person name="Wedrychowicz H."/>
        </authorList>
    </citation>
    <scope>NUCLEOTIDE SEQUENCE [LARGE SCALE GENOMIC DNA]</scope>
    <source>
        <strain evidence="1 2">DSM 12906</strain>
    </source>
</reference>
<dbReference type="InterPro" id="IPR021678">
    <property type="entry name" value="DUF3263"/>
</dbReference>
<dbReference type="AlphaFoldDB" id="A0A1M6A3L4"/>
<evidence type="ECO:0000313" key="1">
    <source>
        <dbReference type="EMBL" id="SHI31025.1"/>
    </source>
</evidence>
<dbReference type="STRING" id="1123357.SAMN02745244_00081"/>